<keyword evidence="2" id="KW-1185">Reference proteome</keyword>
<evidence type="ECO:0000313" key="1">
    <source>
        <dbReference type="EMBL" id="KAH3866715.1"/>
    </source>
</evidence>
<comment type="caution">
    <text evidence="1">The sequence shown here is derived from an EMBL/GenBank/DDBJ whole genome shotgun (WGS) entry which is preliminary data.</text>
</comment>
<reference evidence="1" key="2">
    <citation type="submission" date="2020-11" db="EMBL/GenBank/DDBJ databases">
        <authorList>
            <person name="McCartney M.A."/>
            <person name="Auch B."/>
            <person name="Kono T."/>
            <person name="Mallez S."/>
            <person name="Becker A."/>
            <person name="Gohl D.M."/>
            <person name="Silverstein K.A.T."/>
            <person name="Koren S."/>
            <person name="Bechman K.B."/>
            <person name="Herman A."/>
            <person name="Abrahante J.E."/>
            <person name="Garbe J."/>
        </authorList>
    </citation>
    <scope>NUCLEOTIDE SEQUENCE</scope>
    <source>
        <strain evidence="1">Duluth1</strain>
        <tissue evidence="1">Whole animal</tissue>
    </source>
</reference>
<proteinExistence type="predicted"/>
<dbReference type="EMBL" id="JAIWYP010000002">
    <property type="protein sequence ID" value="KAH3866715.1"/>
    <property type="molecule type" value="Genomic_DNA"/>
</dbReference>
<protein>
    <submittedName>
        <fullName evidence="1">Uncharacterized protein</fullName>
    </submittedName>
</protein>
<dbReference type="AlphaFoldDB" id="A0A9D4RHS0"/>
<evidence type="ECO:0000313" key="2">
    <source>
        <dbReference type="Proteomes" id="UP000828390"/>
    </source>
</evidence>
<name>A0A9D4RHS0_DREPO</name>
<gene>
    <name evidence="1" type="ORF">DPMN_029814</name>
</gene>
<dbReference type="Proteomes" id="UP000828390">
    <property type="component" value="Unassembled WGS sequence"/>
</dbReference>
<sequence length="173" mass="19618">MQYHLATHSRNELCTSQPTLATQYASRHKPQKRNMHTVTTSRNAIYTPALPPGTQYEARKRPQEGSLLSAIIPSHAEFTPTPFPVTQHAPNYPQWERNRHPYLTHRNAIYTANSTHENAIFTYQIPSGTQFVPNHHPKQCTIHQSTTNGNALCIQPSIKERNIHPTTTPGTLH</sequence>
<organism evidence="1 2">
    <name type="scientific">Dreissena polymorpha</name>
    <name type="common">Zebra mussel</name>
    <name type="synonym">Mytilus polymorpha</name>
    <dbReference type="NCBI Taxonomy" id="45954"/>
    <lineage>
        <taxon>Eukaryota</taxon>
        <taxon>Metazoa</taxon>
        <taxon>Spiralia</taxon>
        <taxon>Lophotrochozoa</taxon>
        <taxon>Mollusca</taxon>
        <taxon>Bivalvia</taxon>
        <taxon>Autobranchia</taxon>
        <taxon>Heteroconchia</taxon>
        <taxon>Euheterodonta</taxon>
        <taxon>Imparidentia</taxon>
        <taxon>Neoheterodontei</taxon>
        <taxon>Myida</taxon>
        <taxon>Dreissenoidea</taxon>
        <taxon>Dreissenidae</taxon>
        <taxon>Dreissena</taxon>
    </lineage>
</organism>
<accession>A0A9D4RHS0</accession>
<reference evidence="1" key="1">
    <citation type="journal article" date="2019" name="bioRxiv">
        <title>The Genome of the Zebra Mussel, Dreissena polymorpha: A Resource for Invasive Species Research.</title>
        <authorList>
            <person name="McCartney M.A."/>
            <person name="Auch B."/>
            <person name="Kono T."/>
            <person name="Mallez S."/>
            <person name="Zhang Y."/>
            <person name="Obille A."/>
            <person name="Becker A."/>
            <person name="Abrahante J.E."/>
            <person name="Garbe J."/>
            <person name="Badalamenti J.P."/>
            <person name="Herman A."/>
            <person name="Mangelson H."/>
            <person name="Liachko I."/>
            <person name="Sullivan S."/>
            <person name="Sone E.D."/>
            <person name="Koren S."/>
            <person name="Silverstein K.A.T."/>
            <person name="Beckman K.B."/>
            <person name="Gohl D.M."/>
        </authorList>
    </citation>
    <scope>NUCLEOTIDE SEQUENCE</scope>
    <source>
        <strain evidence="1">Duluth1</strain>
        <tissue evidence="1">Whole animal</tissue>
    </source>
</reference>